<feature type="compositionally biased region" description="Polar residues" evidence="2">
    <location>
        <begin position="668"/>
        <end position="677"/>
    </location>
</feature>
<feature type="coiled-coil region" evidence="1">
    <location>
        <begin position="569"/>
        <end position="596"/>
    </location>
</feature>
<dbReference type="Proteomes" id="UP001213000">
    <property type="component" value="Unassembled WGS sequence"/>
</dbReference>
<accession>A0AAD5W0K9</accession>
<feature type="compositionally biased region" description="Low complexity" evidence="2">
    <location>
        <begin position="185"/>
        <end position="217"/>
    </location>
</feature>
<evidence type="ECO:0000256" key="2">
    <source>
        <dbReference type="SAM" id="MobiDB-lite"/>
    </source>
</evidence>
<feature type="compositionally biased region" description="Low complexity" evidence="2">
    <location>
        <begin position="351"/>
        <end position="367"/>
    </location>
</feature>
<feature type="compositionally biased region" description="Polar residues" evidence="2">
    <location>
        <begin position="438"/>
        <end position="451"/>
    </location>
</feature>
<feature type="compositionally biased region" description="Basic and acidic residues" evidence="2">
    <location>
        <begin position="876"/>
        <end position="885"/>
    </location>
</feature>
<feature type="region of interest" description="Disordered" evidence="2">
    <location>
        <begin position="319"/>
        <end position="469"/>
    </location>
</feature>
<feature type="compositionally biased region" description="Acidic residues" evidence="2">
    <location>
        <begin position="389"/>
        <end position="403"/>
    </location>
</feature>
<name>A0AAD5W0K9_9AGAR</name>
<dbReference type="InterPro" id="IPR036420">
    <property type="entry name" value="BRCT_dom_sf"/>
</dbReference>
<feature type="region of interest" description="Disordered" evidence="2">
    <location>
        <begin position="120"/>
        <end position="220"/>
    </location>
</feature>
<feature type="compositionally biased region" description="Polar residues" evidence="2">
    <location>
        <begin position="167"/>
        <end position="178"/>
    </location>
</feature>
<feature type="compositionally biased region" description="Basic and acidic residues" evidence="2">
    <location>
        <begin position="337"/>
        <end position="350"/>
    </location>
</feature>
<evidence type="ECO:0000313" key="4">
    <source>
        <dbReference type="EMBL" id="KAJ3573679.1"/>
    </source>
</evidence>
<feature type="compositionally biased region" description="Basic and acidic residues" evidence="2">
    <location>
        <begin position="414"/>
        <end position="432"/>
    </location>
</feature>
<protein>
    <recommendedName>
        <fullName evidence="3">BRCT domain-containing protein</fullName>
    </recommendedName>
</protein>
<evidence type="ECO:0000256" key="1">
    <source>
        <dbReference type="SAM" id="Coils"/>
    </source>
</evidence>
<proteinExistence type="predicted"/>
<keyword evidence="5" id="KW-1185">Reference proteome</keyword>
<dbReference type="InterPro" id="IPR001357">
    <property type="entry name" value="BRCT_dom"/>
</dbReference>
<dbReference type="AlphaFoldDB" id="A0AAD5W0K9"/>
<dbReference type="SUPFAM" id="SSF52113">
    <property type="entry name" value="BRCT domain"/>
    <property type="match status" value="1"/>
</dbReference>
<evidence type="ECO:0000313" key="5">
    <source>
        <dbReference type="Proteomes" id="UP001213000"/>
    </source>
</evidence>
<dbReference type="Pfam" id="PF16589">
    <property type="entry name" value="BRCT_2"/>
    <property type="match status" value="1"/>
</dbReference>
<keyword evidence="1" id="KW-0175">Coiled coil</keyword>
<feature type="region of interest" description="Disordered" evidence="2">
    <location>
        <begin position="603"/>
        <end position="704"/>
    </location>
</feature>
<feature type="compositionally biased region" description="Low complexity" evidence="2">
    <location>
        <begin position="452"/>
        <end position="462"/>
    </location>
</feature>
<feature type="compositionally biased region" description="Basic and acidic residues" evidence="2">
    <location>
        <begin position="824"/>
        <end position="839"/>
    </location>
</feature>
<dbReference type="EMBL" id="JANIEX010000095">
    <property type="protein sequence ID" value="KAJ3573679.1"/>
    <property type="molecule type" value="Genomic_DNA"/>
</dbReference>
<comment type="caution">
    <text evidence="4">The sequence shown here is derived from an EMBL/GenBank/DDBJ whole genome shotgun (WGS) entry which is preliminary data.</text>
</comment>
<feature type="domain" description="BRCT" evidence="3">
    <location>
        <begin position="468"/>
        <end position="550"/>
    </location>
</feature>
<gene>
    <name evidence="4" type="ORF">NP233_g2283</name>
</gene>
<dbReference type="Gene3D" id="3.40.50.10190">
    <property type="entry name" value="BRCT domain"/>
    <property type="match status" value="1"/>
</dbReference>
<feature type="region of interest" description="Disordered" evidence="2">
    <location>
        <begin position="772"/>
        <end position="896"/>
    </location>
</feature>
<reference evidence="4" key="1">
    <citation type="submission" date="2022-07" db="EMBL/GenBank/DDBJ databases">
        <title>Genome Sequence of Leucocoprinus birnbaumii.</title>
        <authorList>
            <person name="Buettner E."/>
        </authorList>
    </citation>
    <scope>NUCLEOTIDE SEQUENCE</scope>
    <source>
        <strain evidence="4">VT141</strain>
    </source>
</reference>
<feature type="compositionally biased region" description="Low complexity" evidence="2">
    <location>
        <begin position="608"/>
        <end position="630"/>
    </location>
</feature>
<organism evidence="4 5">
    <name type="scientific">Leucocoprinus birnbaumii</name>
    <dbReference type="NCBI Taxonomy" id="56174"/>
    <lineage>
        <taxon>Eukaryota</taxon>
        <taxon>Fungi</taxon>
        <taxon>Dikarya</taxon>
        <taxon>Basidiomycota</taxon>
        <taxon>Agaricomycotina</taxon>
        <taxon>Agaricomycetes</taxon>
        <taxon>Agaricomycetidae</taxon>
        <taxon>Agaricales</taxon>
        <taxon>Agaricineae</taxon>
        <taxon>Agaricaceae</taxon>
        <taxon>Leucocoprinus</taxon>
    </lineage>
</organism>
<feature type="compositionally biased region" description="Basic and acidic residues" evidence="2">
    <location>
        <begin position="772"/>
        <end position="799"/>
    </location>
</feature>
<evidence type="ECO:0000259" key="3">
    <source>
        <dbReference type="Pfam" id="PF16589"/>
    </source>
</evidence>
<sequence>MSDPPPSSAPPVPELPFFHHPDGQRIRIFVEAGGIIHRPRLIRNLKRHDAVICTDPKNAQIILVDPVSWQGKEFIREWGKDQNKVVLDYHWVNSSLDASKPLLETDGWGDCLTRDDGLPILRPTANADEDALAPNPLPTPRETPIEPKLASPKRLKSTDAHRKRSSLDQSLSRINTTPGPAENGAESSSSAHLASHATSFTQLSQPQSQPTPILSPTLTDPTSIFTQQQQTAPTMPFGAPNNMMAGFNMPMMFPQQMLAMFAQQQQAAQSPMSTQPPAVMPQIQENFATALMDIMKMYGAMPGTMPMGQWPMLPGMMSQMQQQMPQTAGSSGSATMVHEDSSGASRRDTESPNLSLPSLGPNSPSVLQPSIKRKRKSDAMDNDSMQDSPESESDDDEEDEDEPPLATLYKKKKRAEEREERGLRQNKKDKDGRKARRTSLQFTAPTRNPHQSSKPASSSDSSNKVFVQPNGKPMQFFVQVDQNNRQEVTRAIKKHGGTITSMIQGANYAVLYTLSNTFKTLLNEATVNKTPAVTHHFVLDSINEGRIPNNLDDYIFSAKNTPTRRKQFTSAAEAEIKRLEKNAKQLERAKREMDMKYNYIARAGTPGSTASPKLASTSSSSTKTVRRASTPSTSSTKISGEKLQQKARSRTSTPVPTVKKPIFPAAGPSSSNSTNMAVKSKPKKSGYYPKETTPPPPDNPQKIAMGYSYTPEERDWMEKYLFVMFKRDPLMSQAAVSKALHNKLPHHTPRSISTFLTSSTFKTEYEEMRKRGGIAHRKEKDRWEAEQERAKPAKAKEEVSSQDETSEKPWPMPGQENDVMNGDVQKDEEMGNQQERAEEKEIEDQVMQDVSSPAKVPEKEGPSQIAAMEVDAVDAAPKEKTEETKPTVQYTPEEESDIQTVVQFFLHGGDDGKSEEAVVWASLARQETRKTATEWEEVFTNHGEEITNRFEKLWALRGATT</sequence>